<dbReference type="GO" id="GO:0016887">
    <property type="term" value="F:ATP hydrolysis activity"/>
    <property type="evidence" value="ECO:0007669"/>
    <property type="project" value="InterPro"/>
</dbReference>
<dbReference type="KEGG" id="rhoz:GXP67_13315"/>
<keyword evidence="6" id="KW-1185">Reference proteome</keyword>
<dbReference type="PROSITE" id="PS50893">
    <property type="entry name" value="ABC_TRANSPORTER_2"/>
    <property type="match status" value="1"/>
</dbReference>
<dbReference type="InterPro" id="IPR051782">
    <property type="entry name" value="ABC_Transporter_VariousFunc"/>
</dbReference>
<evidence type="ECO:0000313" key="5">
    <source>
        <dbReference type="EMBL" id="QHT67536.1"/>
    </source>
</evidence>
<dbReference type="InterPro" id="IPR017871">
    <property type="entry name" value="ABC_transporter-like_CS"/>
</dbReference>
<protein>
    <submittedName>
        <fullName evidence="5">ATP-binding cassette domain-containing protein</fullName>
    </submittedName>
</protein>
<dbReference type="GO" id="GO:0005524">
    <property type="term" value="F:ATP binding"/>
    <property type="evidence" value="ECO:0007669"/>
    <property type="project" value="UniProtKB-KW"/>
</dbReference>
<dbReference type="PANTHER" id="PTHR42939">
    <property type="entry name" value="ABC TRANSPORTER ATP-BINDING PROTEIN ALBC-RELATED"/>
    <property type="match status" value="1"/>
</dbReference>
<dbReference type="PANTHER" id="PTHR42939:SF1">
    <property type="entry name" value="ABC TRANSPORTER ATP-BINDING PROTEIN ALBC-RELATED"/>
    <property type="match status" value="1"/>
</dbReference>
<keyword evidence="1" id="KW-0813">Transport</keyword>
<gene>
    <name evidence="5" type="ORF">GXP67_13315</name>
</gene>
<dbReference type="InterPro" id="IPR003439">
    <property type="entry name" value="ABC_transporter-like_ATP-bd"/>
</dbReference>
<reference evidence="5 6" key="1">
    <citation type="submission" date="2020-01" db="EMBL/GenBank/DDBJ databases">
        <authorList>
            <person name="Kim M.K."/>
        </authorList>
    </citation>
    <scope>NUCLEOTIDE SEQUENCE [LARGE SCALE GENOMIC DNA]</scope>
    <source>
        <strain evidence="5 6">172606-1</strain>
    </source>
</reference>
<dbReference type="InterPro" id="IPR027417">
    <property type="entry name" value="P-loop_NTPase"/>
</dbReference>
<keyword evidence="2" id="KW-0547">Nucleotide-binding</keyword>
<dbReference type="PROSITE" id="PS00211">
    <property type="entry name" value="ABC_TRANSPORTER_1"/>
    <property type="match status" value="1"/>
</dbReference>
<evidence type="ECO:0000259" key="4">
    <source>
        <dbReference type="PROSITE" id="PS50893"/>
    </source>
</evidence>
<dbReference type="AlphaFoldDB" id="A0A6C0GHM3"/>
<dbReference type="Gene3D" id="3.40.50.300">
    <property type="entry name" value="P-loop containing nucleotide triphosphate hydrolases"/>
    <property type="match status" value="1"/>
</dbReference>
<sequence>MQIQVENLGRKFNKDWIFRNFDTTFQSNQPVAITGANGSGKSTLLQIIAAILPATEGKVKYTYRQKNIEEDKIFRYLSLAAPYQELIEEFTLQESVVFHLQFKPFRNQLAAGEFIKKIGLEKARNKPVKNFSSGMKQRLKLGLAFFSDTPILLLDEPTSNLDKNGVDWYQQHLSDNIADRLVLICSNQPYEYEICKRIIHIQDSLIYIR</sequence>
<dbReference type="Pfam" id="PF00005">
    <property type="entry name" value="ABC_tran"/>
    <property type="match status" value="1"/>
</dbReference>
<evidence type="ECO:0000256" key="2">
    <source>
        <dbReference type="ARBA" id="ARBA00022741"/>
    </source>
</evidence>
<feature type="domain" description="ABC transporter" evidence="4">
    <location>
        <begin position="3"/>
        <end position="208"/>
    </location>
</feature>
<evidence type="ECO:0000256" key="1">
    <source>
        <dbReference type="ARBA" id="ARBA00022448"/>
    </source>
</evidence>
<dbReference type="SMART" id="SM00382">
    <property type="entry name" value="AAA"/>
    <property type="match status" value="1"/>
</dbReference>
<name>A0A6C0GHM3_9BACT</name>
<proteinExistence type="predicted"/>
<dbReference type="SUPFAM" id="SSF52540">
    <property type="entry name" value="P-loop containing nucleoside triphosphate hydrolases"/>
    <property type="match status" value="1"/>
</dbReference>
<keyword evidence="3 5" id="KW-0067">ATP-binding</keyword>
<evidence type="ECO:0000256" key="3">
    <source>
        <dbReference type="ARBA" id="ARBA00022840"/>
    </source>
</evidence>
<dbReference type="Proteomes" id="UP000480178">
    <property type="component" value="Chromosome"/>
</dbReference>
<organism evidence="5 6">
    <name type="scientific">Rhodocytophaga rosea</name>
    <dbReference type="NCBI Taxonomy" id="2704465"/>
    <lineage>
        <taxon>Bacteria</taxon>
        <taxon>Pseudomonadati</taxon>
        <taxon>Bacteroidota</taxon>
        <taxon>Cytophagia</taxon>
        <taxon>Cytophagales</taxon>
        <taxon>Rhodocytophagaceae</taxon>
        <taxon>Rhodocytophaga</taxon>
    </lineage>
</organism>
<dbReference type="RefSeq" id="WP_162443565.1">
    <property type="nucleotide sequence ID" value="NZ_CP048222.1"/>
</dbReference>
<accession>A0A6C0GHM3</accession>
<dbReference type="EMBL" id="CP048222">
    <property type="protein sequence ID" value="QHT67536.1"/>
    <property type="molecule type" value="Genomic_DNA"/>
</dbReference>
<dbReference type="InterPro" id="IPR003593">
    <property type="entry name" value="AAA+_ATPase"/>
</dbReference>
<evidence type="ECO:0000313" key="6">
    <source>
        <dbReference type="Proteomes" id="UP000480178"/>
    </source>
</evidence>